<dbReference type="PANTHER" id="PTHR35394">
    <property type="entry name" value="DUF3176 DOMAIN-CONTAINING PROTEIN"/>
    <property type="match status" value="1"/>
</dbReference>
<evidence type="ECO:0000313" key="3">
    <source>
        <dbReference type="EMBL" id="EUN31479.1"/>
    </source>
</evidence>
<evidence type="ECO:0000313" key="4">
    <source>
        <dbReference type="Proteomes" id="UP000054337"/>
    </source>
</evidence>
<evidence type="ECO:0000256" key="1">
    <source>
        <dbReference type="SAM" id="MobiDB-lite"/>
    </source>
</evidence>
<dbReference type="Proteomes" id="UP000054337">
    <property type="component" value="Unassembled WGS sequence"/>
</dbReference>
<evidence type="ECO:0000256" key="2">
    <source>
        <dbReference type="SAM" id="Phobius"/>
    </source>
</evidence>
<sequence length="382" mass="42296">MASSVTVMRQHSIPSVLLDGASSQMRDSLFQAPSCLHNPMRDMNNHHFLASYHHTTTSSSNDRSDTPVFSLSGGSRAPSMQDDLDHVNVASEPTQNNSNRNSVSPATSTIYASDDDNNTNNSLHQETLVGENTVRAEPGETHAFLFNDRSETRTAGQFIGKDKHNSTSVFITWWFELASLVAAIVALITIVITMAKYNDKEQPEWRYSINLNTVIAVLATILRSCMVVVAEEVISQLKWLLFRRPRLLWHLEHFDSAARGPWGSLLLFFRTRSLNAAFVGCIVIVLSVGIGPFSQRAVKSVSCERPLAGAEASIRVSQWMYSSKKSQGIEGTWLLDLDLDTKVAILDGLVNSNTTRSDITPSCTTGNLYRETGDRLLQMKNS</sequence>
<proteinExistence type="predicted"/>
<keyword evidence="2" id="KW-0812">Transmembrane</keyword>
<feature type="transmembrane region" description="Helical" evidence="2">
    <location>
        <begin position="207"/>
        <end position="230"/>
    </location>
</feature>
<dbReference type="EMBL" id="KI968698">
    <property type="protein sequence ID" value="EUN31479.1"/>
    <property type="molecule type" value="Genomic_DNA"/>
</dbReference>
<dbReference type="InterPro" id="IPR021514">
    <property type="entry name" value="DUF3176"/>
</dbReference>
<feature type="transmembrane region" description="Helical" evidence="2">
    <location>
        <begin position="274"/>
        <end position="293"/>
    </location>
</feature>
<reference evidence="3 4" key="1">
    <citation type="journal article" date="2013" name="PLoS Genet.">
        <title>Comparative genome structure, secondary metabolite, and effector coding capacity across Cochliobolus pathogens.</title>
        <authorList>
            <person name="Condon B.J."/>
            <person name="Leng Y."/>
            <person name="Wu D."/>
            <person name="Bushley K.E."/>
            <person name="Ohm R.A."/>
            <person name="Otillar R."/>
            <person name="Martin J."/>
            <person name="Schackwitz W."/>
            <person name="Grimwood J."/>
            <person name="MohdZainudin N."/>
            <person name="Xue C."/>
            <person name="Wang R."/>
            <person name="Manning V.A."/>
            <person name="Dhillon B."/>
            <person name="Tu Z.J."/>
            <person name="Steffenson B.J."/>
            <person name="Salamov A."/>
            <person name="Sun H."/>
            <person name="Lowry S."/>
            <person name="LaButti K."/>
            <person name="Han J."/>
            <person name="Copeland A."/>
            <person name="Lindquist E."/>
            <person name="Barry K."/>
            <person name="Schmutz J."/>
            <person name="Baker S.E."/>
            <person name="Ciuffetti L.M."/>
            <person name="Grigoriev I.V."/>
            <person name="Zhong S."/>
            <person name="Turgeon B.G."/>
        </authorList>
    </citation>
    <scope>NUCLEOTIDE SEQUENCE [LARGE SCALE GENOMIC DNA]</scope>
    <source>
        <strain evidence="3 4">FI3</strain>
    </source>
</reference>
<dbReference type="Pfam" id="PF11374">
    <property type="entry name" value="DUF3176"/>
    <property type="match status" value="1"/>
</dbReference>
<dbReference type="PANTHER" id="PTHR35394:SF5">
    <property type="entry name" value="DUF3176 DOMAIN-CONTAINING PROTEIN"/>
    <property type="match status" value="1"/>
</dbReference>
<keyword evidence="4" id="KW-1185">Reference proteome</keyword>
<dbReference type="RefSeq" id="XP_014561053.1">
    <property type="nucleotide sequence ID" value="XM_014705567.1"/>
</dbReference>
<feature type="compositionally biased region" description="Polar residues" evidence="1">
    <location>
        <begin position="91"/>
        <end position="111"/>
    </location>
</feature>
<dbReference type="AlphaFoldDB" id="W7EWX3"/>
<protein>
    <submittedName>
        <fullName evidence="3">Uncharacterized protein</fullName>
    </submittedName>
</protein>
<accession>W7EWX3</accession>
<dbReference type="HOGENOM" id="CLU_723585_0_0_1"/>
<feature type="region of interest" description="Disordered" evidence="1">
    <location>
        <begin position="55"/>
        <end position="123"/>
    </location>
</feature>
<name>W7EWX3_BIPV3</name>
<keyword evidence="2" id="KW-0472">Membrane</keyword>
<organism evidence="3 4">
    <name type="scientific">Bipolaris victoriae (strain FI3)</name>
    <name type="common">Victoria blight of oats agent</name>
    <name type="synonym">Cochliobolus victoriae</name>
    <dbReference type="NCBI Taxonomy" id="930091"/>
    <lineage>
        <taxon>Eukaryota</taxon>
        <taxon>Fungi</taxon>
        <taxon>Dikarya</taxon>
        <taxon>Ascomycota</taxon>
        <taxon>Pezizomycotina</taxon>
        <taxon>Dothideomycetes</taxon>
        <taxon>Pleosporomycetidae</taxon>
        <taxon>Pleosporales</taxon>
        <taxon>Pleosporineae</taxon>
        <taxon>Pleosporaceae</taxon>
        <taxon>Bipolaris</taxon>
    </lineage>
</organism>
<gene>
    <name evidence="3" type="ORF">COCVIDRAFT_12161</name>
</gene>
<keyword evidence="2" id="KW-1133">Transmembrane helix</keyword>
<feature type="transmembrane region" description="Helical" evidence="2">
    <location>
        <begin position="173"/>
        <end position="195"/>
    </location>
</feature>
<dbReference type="GeneID" id="26251114"/>